<dbReference type="SUPFAM" id="SSF52540">
    <property type="entry name" value="P-loop containing nucleoside triphosphate hydrolases"/>
    <property type="match status" value="1"/>
</dbReference>
<proteinExistence type="inferred from homology"/>
<evidence type="ECO:0000256" key="5">
    <source>
        <dbReference type="ARBA" id="ARBA00022840"/>
    </source>
</evidence>
<reference evidence="8" key="1">
    <citation type="submission" date="2020-02" db="EMBL/GenBank/DDBJ databases">
        <authorList>
            <person name="Meier V. D."/>
        </authorList>
    </citation>
    <scope>NUCLEOTIDE SEQUENCE</scope>
    <source>
        <strain evidence="8">AVDCRST_MAG30</strain>
    </source>
</reference>
<dbReference type="InterPro" id="IPR003593">
    <property type="entry name" value="AAA+_ATPase"/>
</dbReference>
<keyword evidence="6" id="KW-0046">Antibiotic resistance</keyword>
<gene>
    <name evidence="8" type="ORF">AVDCRST_MAG30-2811</name>
</gene>
<evidence type="ECO:0000256" key="2">
    <source>
        <dbReference type="ARBA" id="ARBA00005417"/>
    </source>
</evidence>
<dbReference type="GO" id="GO:0016887">
    <property type="term" value="F:ATP hydrolysis activity"/>
    <property type="evidence" value="ECO:0007669"/>
    <property type="project" value="InterPro"/>
</dbReference>
<dbReference type="PROSITE" id="PS50893">
    <property type="entry name" value="ABC_TRANSPORTER_2"/>
    <property type="match status" value="1"/>
</dbReference>
<evidence type="ECO:0000256" key="4">
    <source>
        <dbReference type="ARBA" id="ARBA00022741"/>
    </source>
</evidence>
<keyword evidence="3" id="KW-0813">Transport</keyword>
<dbReference type="PROSITE" id="PS00211">
    <property type="entry name" value="ABC_TRANSPORTER_1"/>
    <property type="match status" value="1"/>
</dbReference>
<keyword evidence="4" id="KW-0547">Nucleotide-binding</keyword>
<dbReference type="PANTHER" id="PTHR42711:SF5">
    <property type="entry name" value="ABC TRANSPORTER ATP-BINDING PROTEIN NATA"/>
    <property type="match status" value="1"/>
</dbReference>
<dbReference type="InterPro" id="IPR017871">
    <property type="entry name" value="ABC_transporter-like_CS"/>
</dbReference>
<dbReference type="CDD" id="cd03230">
    <property type="entry name" value="ABC_DR_subfamily_A"/>
    <property type="match status" value="1"/>
</dbReference>
<feature type="domain" description="ABC transporter" evidence="7">
    <location>
        <begin position="14"/>
        <end position="231"/>
    </location>
</feature>
<organism evidence="8">
    <name type="scientific">uncultured Solirubrobacteraceae bacterium</name>
    <dbReference type="NCBI Taxonomy" id="1162706"/>
    <lineage>
        <taxon>Bacteria</taxon>
        <taxon>Bacillati</taxon>
        <taxon>Actinomycetota</taxon>
        <taxon>Thermoleophilia</taxon>
        <taxon>Solirubrobacterales</taxon>
        <taxon>Solirubrobacteraceae</taxon>
        <taxon>environmental samples</taxon>
    </lineage>
</organism>
<dbReference type="PANTHER" id="PTHR42711">
    <property type="entry name" value="ABC TRANSPORTER ATP-BINDING PROTEIN"/>
    <property type="match status" value="1"/>
</dbReference>
<accession>A0A6J4T9A8</accession>
<dbReference type="InterPro" id="IPR050763">
    <property type="entry name" value="ABC_transporter_ATP-binding"/>
</dbReference>
<keyword evidence="5 8" id="KW-0067">ATP-binding</keyword>
<dbReference type="SMART" id="SM00382">
    <property type="entry name" value="AAA"/>
    <property type="match status" value="1"/>
</dbReference>
<dbReference type="EMBL" id="CADCVS010000362">
    <property type="protein sequence ID" value="CAA9516800.1"/>
    <property type="molecule type" value="Genomic_DNA"/>
</dbReference>
<dbReference type="GO" id="GO:0005886">
    <property type="term" value="C:plasma membrane"/>
    <property type="evidence" value="ECO:0007669"/>
    <property type="project" value="UniProtKB-SubCell"/>
</dbReference>
<dbReference type="InterPro" id="IPR003439">
    <property type="entry name" value="ABC_transporter-like_ATP-bd"/>
</dbReference>
<dbReference type="Gene3D" id="3.40.50.300">
    <property type="entry name" value="P-loop containing nucleotide triphosphate hydrolases"/>
    <property type="match status" value="1"/>
</dbReference>
<evidence type="ECO:0000259" key="7">
    <source>
        <dbReference type="PROSITE" id="PS50893"/>
    </source>
</evidence>
<evidence type="ECO:0000256" key="1">
    <source>
        <dbReference type="ARBA" id="ARBA00004202"/>
    </source>
</evidence>
<sequence length="241" mass="25228">MAVPSTASAAPPALAVEGVAKAYGDRRALEGVSFTAAAGERLAIIGPNGAGKTTLLQILAGSLPPTAGRVSRAPREVGWVPQQPALYGKLSVQENLRLFARLEKVSDPDAVVARMLEQTGLADRAGDEVGRLSGGNQQRVNIAIGLLGDPPVLLLDEPSSSLDPRQREILWRFVSGLAAGGTTVVYSTHNVGEAERYADRVLVLADGALLFTGSAAELQREVGGGRDFEAAFVAFLHEQGH</sequence>
<dbReference type="GO" id="GO:0046677">
    <property type="term" value="P:response to antibiotic"/>
    <property type="evidence" value="ECO:0007669"/>
    <property type="project" value="UniProtKB-KW"/>
</dbReference>
<evidence type="ECO:0000256" key="6">
    <source>
        <dbReference type="ARBA" id="ARBA00023251"/>
    </source>
</evidence>
<dbReference type="GO" id="GO:0005524">
    <property type="term" value="F:ATP binding"/>
    <property type="evidence" value="ECO:0007669"/>
    <property type="project" value="UniProtKB-KW"/>
</dbReference>
<dbReference type="AlphaFoldDB" id="A0A6J4T9A8"/>
<comment type="similarity">
    <text evidence="2">Belongs to the ABC transporter superfamily.</text>
</comment>
<name>A0A6J4T9A8_9ACTN</name>
<evidence type="ECO:0000313" key="8">
    <source>
        <dbReference type="EMBL" id="CAA9516800.1"/>
    </source>
</evidence>
<comment type="subcellular location">
    <subcellularLocation>
        <location evidence="1">Cell membrane</location>
        <topology evidence="1">Peripheral membrane protein</topology>
    </subcellularLocation>
</comment>
<dbReference type="Pfam" id="PF00005">
    <property type="entry name" value="ABC_tran"/>
    <property type="match status" value="1"/>
</dbReference>
<evidence type="ECO:0000256" key="3">
    <source>
        <dbReference type="ARBA" id="ARBA00022448"/>
    </source>
</evidence>
<dbReference type="InterPro" id="IPR027417">
    <property type="entry name" value="P-loop_NTPase"/>
</dbReference>
<protein>
    <submittedName>
        <fullName evidence="8">ABC transporter ATP-binding protein</fullName>
    </submittedName>
</protein>